<name>A0ABS6BMJ4_9SPHN</name>
<dbReference type="PROSITE" id="PS51318">
    <property type="entry name" value="TAT"/>
    <property type="match status" value="1"/>
</dbReference>
<comment type="caution">
    <text evidence="1">The sequence shown here is derived from an EMBL/GenBank/DDBJ whole genome shotgun (WGS) entry which is preliminary data.</text>
</comment>
<organism evidence="1 2">
    <name type="scientific">Sphingomonas quercus</name>
    <dbReference type="NCBI Taxonomy" id="2842451"/>
    <lineage>
        <taxon>Bacteria</taxon>
        <taxon>Pseudomonadati</taxon>
        <taxon>Pseudomonadota</taxon>
        <taxon>Alphaproteobacteria</taxon>
        <taxon>Sphingomonadales</taxon>
        <taxon>Sphingomonadaceae</taxon>
        <taxon>Sphingomonas</taxon>
    </lineage>
</organism>
<evidence type="ECO:0000313" key="2">
    <source>
        <dbReference type="Proteomes" id="UP000776276"/>
    </source>
</evidence>
<reference evidence="1 2" key="1">
    <citation type="submission" date="2021-06" db="EMBL/GenBank/DDBJ databases">
        <title>Sphingomonas sp. XMGL2, whole genome shotgun sequencing project.</title>
        <authorList>
            <person name="Zhao G."/>
            <person name="Shen L."/>
        </authorList>
    </citation>
    <scope>NUCLEOTIDE SEQUENCE [LARGE SCALE GENOMIC DNA]</scope>
    <source>
        <strain evidence="1 2">XMGL2</strain>
    </source>
</reference>
<sequence>MDQSRRDILGGLALPLAMSPAVAQPLRPLPQRRAPAKKFVALQIGARSFVDEGVDDTLDTLQRVGGVNVVMAAVFTYGGGLAGRQSRGQPFPDHGPQEPDRIHGGSYAAVHPEFYAGSVIKDVRAPDLGDFDILAEVIPRAKSRGMQTYALFEENYNPRYIPNFEQIAEIDIYGRVGRATCFNNPNARAYLASMVADWVTSNDLDGLMWESERQGPFNAMIGAHFGDMAPRRAAICCFCDHCIAKAAHQGLDGNRAREGYKLFDRWVTALLANRPLGAEGSFMPFWRLMTDYPEILGWHRFWVASQEEMYAHLYGTAKRIKPALQVGWHIMHLISMSPFFRADNDYARLMKFSDYLKPSTYNNCGGPRFADYIRNVQAVMYRDFTPEQLLDMHYRLLGLEGEPTLAQLPTRGMSANSVKVETARAVDGVGGAIPIYPGIDIDIPTRRDEKRTRPEDVRDATLAAYAGGAAGVVLSRKYAEMNLSNIAGAGEALRRMGISA</sequence>
<dbReference type="EMBL" id="JAHKRT010000011">
    <property type="protein sequence ID" value="MBU3079518.1"/>
    <property type="molecule type" value="Genomic_DNA"/>
</dbReference>
<keyword evidence="2" id="KW-1185">Reference proteome</keyword>
<dbReference type="RefSeq" id="WP_216327889.1">
    <property type="nucleotide sequence ID" value="NZ_JAHKRT010000011.1"/>
</dbReference>
<proteinExistence type="predicted"/>
<dbReference type="Proteomes" id="UP000776276">
    <property type="component" value="Unassembled WGS sequence"/>
</dbReference>
<gene>
    <name evidence="1" type="ORF">KOF26_16800</name>
</gene>
<evidence type="ECO:0000313" key="1">
    <source>
        <dbReference type="EMBL" id="MBU3079518.1"/>
    </source>
</evidence>
<protein>
    <submittedName>
        <fullName evidence="1">Uncharacterized protein</fullName>
    </submittedName>
</protein>
<dbReference type="InterPro" id="IPR006311">
    <property type="entry name" value="TAT_signal"/>
</dbReference>
<accession>A0ABS6BMJ4</accession>